<organismHost>
    <name type="scientific">Pyramimonas plurioculata</name>
    <dbReference type="NCBI Taxonomy" id="36893"/>
</organismHost>
<name>A0A7L9AXM0_POV01</name>
<gene>
    <name evidence="1" type="ORF">HWQ62_00202</name>
</gene>
<dbReference type="EMBL" id="MT663535">
    <property type="protein sequence ID" value="QOI90339.1"/>
    <property type="molecule type" value="Genomic_DNA"/>
</dbReference>
<sequence length="170" mass="20069">MFFERLTNSNLQIVSFNKIKHNLDRVCATEVITMTTNMRSLSRQLLTEHTIKKNVYLHKTDTIGVEFKFVLTKPSGYIQIHIRKKRKADIKVYFIEGEYFNILDSFHYKNDSEENWLKALLFEFDETIIQYIRNGFSGKVSKLLEIIKTIIPKEVLFNVCIDIPGYVCMF</sequence>
<evidence type="ECO:0000313" key="1">
    <source>
        <dbReference type="EMBL" id="QOI90339.1"/>
    </source>
</evidence>
<proteinExistence type="predicted"/>
<accession>A0A7L9AXM0</accession>
<reference evidence="1" key="1">
    <citation type="submission" date="2020-06" db="EMBL/GenBank/DDBJ databases">
        <title>Lateral gene transfer of anion-conducting channel rhodopsins between green algae and giant viruses.</title>
        <authorList>
            <person name="Rozenberg A."/>
            <person name="Oppermann J."/>
            <person name="Wietek J."/>
            <person name="Fernandez Lahore R.G."/>
            <person name="Sandaa R.-A."/>
            <person name="Bratbak G."/>
            <person name="Hegemann P."/>
            <person name="Beja O."/>
        </authorList>
    </citation>
    <scope>NUCLEOTIDE SEQUENCE</scope>
    <source>
        <strain evidence="1">01B</strain>
    </source>
</reference>
<organism evidence="1">
    <name type="scientific">Pyramimonas orientalis virus</name>
    <name type="common">PoV01</name>
    <dbReference type="NCBI Taxonomy" id="455367"/>
    <lineage>
        <taxon>Viruses</taxon>
        <taxon>Varidnaviria</taxon>
        <taxon>Bamfordvirae</taxon>
        <taxon>Nucleocytoviricota</taxon>
        <taxon>Megaviricetes</taxon>
        <taxon>Imitervirales</taxon>
        <taxon>Allomimiviridae</taxon>
        <taxon>Heliosvirus</taxon>
        <taxon>Heliosvirus raunefjordenense</taxon>
    </lineage>
</organism>
<protein>
    <submittedName>
        <fullName evidence="1">Uncharacterized protein</fullName>
    </submittedName>
</protein>